<reference evidence="3 4" key="1">
    <citation type="submission" date="2019-11" db="EMBL/GenBank/DDBJ databases">
        <title>Novel species isolated from a subtropical stream in China.</title>
        <authorList>
            <person name="Lu H."/>
        </authorList>
    </citation>
    <scope>NUCLEOTIDE SEQUENCE [LARGE SCALE GENOMIC DNA]</scope>
    <source>
        <strain evidence="3 4">FT92W</strain>
    </source>
</reference>
<gene>
    <name evidence="3" type="ORF">GJ700_27660</name>
</gene>
<sequence length="448" mass="49575">MSKIQTLLKAVAFAAVTSGAAQAAMSPADVERLGKDLTPVGAEKAGNKDGSIPSWEGGITKAPAGFDPKAGYADPLGDDKPQYTITSANMAQYKDKLAPGQMEMLKRYPSYKINVYKSYRTAALPSSMYDAIKAEAGKAELASGGSGVQNIQKSSVPFPQPKSGVEAIWNHVMRYRGGSVQRFSTEFPVQANGAFTPVTRSETIAFAHAMPKPEANRLLYYTGAITGPASMAGEAIMVIDPLDQVKESRLAWSYNPGQRRVLRAPDIAYDSPGQGADGLRTTDDYDGFNGAPDRYDWKLVGKKEMIVSYNNYKITSKSLKYADIVRPGHVNQDLVRYEPHRVWVVEATLKGGKRHVYGKRVFYIDEDTWQVAHADAYDGRGELWRVHEIGAIQYYDAPTPYFAYEAQYDLQARRYLLTGLSNQEKPIKFGLKLEPSYFTPDNLRRMSN</sequence>
<dbReference type="RefSeq" id="WP_154380115.1">
    <property type="nucleotide sequence ID" value="NZ_WKJJ01000021.1"/>
</dbReference>
<dbReference type="AlphaFoldDB" id="A0A7X2IU22"/>
<feature type="signal peptide" evidence="2">
    <location>
        <begin position="1"/>
        <end position="23"/>
    </location>
</feature>
<accession>A0A7X2IU22</accession>
<organism evidence="3 4">
    <name type="scientific">Pseudoduganella rivuli</name>
    <dbReference type="NCBI Taxonomy" id="2666085"/>
    <lineage>
        <taxon>Bacteria</taxon>
        <taxon>Pseudomonadati</taxon>
        <taxon>Pseudomonadota</taxon>
        <taxon>Betaproteobacteria</taxon>
        <taxon>Burkholderiales</taxon>
        <taxon>Oxalobacteraceae</taxon>
        <taxon>Telluria group</taxon>
        <taxon>Pseudoduganella</taxon>
    </lineage>
</organism>
<dbReference type="InterPro" id="IPR010752">
    <property type="entry name" value="DUF1329"/>
</dbReference>
<dbReference type="Pfam" id="PF07044">
    <property type="entry name" value="DUF1329"/>
    <property type="match status" value="1"/>
</dbReference>
<dbReference type="Gene3D" id="2.50.20.10">
    <property type="entry name" value="Lipoprotein localisation LolA/LolB/LppX"/>
    <property type="match status" value="1"/>
</dbReference>
<evidence type="ECO:0000313" key="3">
    <source>
        <dbReference type="EMBL" id="MRV75503.1"/>
    </source>
</evidence>
<evidence type="ECO:0000256" key="1">
    <source>
        <dbReference type="SAM" id="MobiDB-lite"/>
    </source>
</evidence>
<protein>
    <submittedName>
        <fullName evidence="3">DUF1329 domain-containing protein</fullName>
    </submittedName>
</protein>
<evidence type="ECO:0000313" key="4">
    <source>
        <dbReference type="Proteomes" id="UP000446768"/>
    </source>
</evidence>
<feature type="region of interest" description="Disordered" evidence="1">
    <location>
        <begin position="40"/>
        <end position="61"/>
    </location>
</feature>
<dbReference type="CDD" id="cd16329">
    <property type="entry name" value="LolA_like"/>
    <property type="match status" value="1"/>
</dbReference>
<comment type="caution">
    <text evidence="3">The sequence shown here is derived from an EMBL/GenBank/DDBJ whole genome shotgun (WGS) entry which is preliminary data.</text>
</comment>
<dbReference type="EMBL" id="WKJJ01000021">
    <property type="protein sequence ID" value="MRV75503.1"/>
    <property type="molecule type" value="Genomic_DNA"/>
</dbReference>
<keyword evidence="2" id="KW-0732">Signal</keyword>
<dbReference type="Proteomes" id="UP000446768">
    <property type="component" value="Unassembled WGS sequence"/>
</dbReference>
<feature type="chain" id="PRO_5030848050" evidence="2">
    <location>
        <begin position="24"/>
        <end position="448"/>
    </location>
</feature>
<proteinExistence type="predicted"/>
<evidence type="ECO:0000256" key="2">
    <source>
        <dbReference type="SAM" id="SignalP"/>
    </source>
</evidence>
<name>A0A7X2IU22_9BURK</name>
<keyword evidence="4" id="KW-1185">Reference proteome</keyword>